<dbReference type="EMBL" id="QRUP01000006">
    <property type="protein sequence ID" value="RGR75023.1"/>
    <property type="molecule type" value="Genomic_DNA"/>
</dbReference>
<protein>
    <submittedName>
        <fullName evidence="2">DUF2075 domain-containing protein</fullName>
    </submittedName>
</protein>
<sequence>MVRIKTIPFNEQALTAAKGITQAIQYPSVYILSGKNEAYVGETINIAHRLQQHIRNADRRRLDQLRVIMDKQFNKSATTDIEASLIKYLSADGQFRLQNGNAGIRDYNYYQKDRYKEKFEEIWRLLIKQGIAQHNQIQIENSDLFKFSPYKSLTDDQYKTAESLFDSLLQHLRKSEEAVFLVHGGAGTGKTVLAVYLMKLMSDIMAEHNDMEEEIEEAEDEFSFQSLYYLKNVRSLKIGLVIPMTSLRKTLKKVFRQVQGLRSSMVIGPSDVIKSHYDVLIVDEAHRLRQKKNIMPGHHKVFDRINASLGLTDGNELDWIQRCSDYQILFYDDTQSIKPTDIDQSVFQNLVQKQNTEEYFLTSQMRVAAGQDYIAYIENILYEYGNPKKKEFKNYEFLLYDHIRDLKAVLKQKEKEVGLCRLVAGYAWKWKTQNHSLDQIRDQQLYDIEIEDERFIWNSVNEDWVNSANAINEVGCIHTVQGYDLNYAGVIIGPELGYDEQAQQIVVHSDQYFDRFGKAAIHDEEILKKYILNIYKVLLTRAIRGTYVYVCDPALRNYFKTWIASADAVRT</sequence>
<dbReference type="InterPro" id="IPR000305">
    <property type="entry name" value="GIY-YIG_endonuc"/>
</dbReference>
<dbReference type="SUPFAM" id="SSF52540">
    <property type="entry name" value="P-loop containing nucleoside triphosphate hydrolases"/>
    <property type="match status" value="1"/>
</dbReference>
<reference evidence="2 3" key="1">
    <citation type="submission" date="2018-08" db="EMBL/GenBank/DDBJ databases">
        <title>A genome reference for cultivated species of the human gut microbiota.</title>
        <authorList>
            <person name="Zou Y."/>
            <person name="Xue W."/>
            <person name="Luo G."/>
        </authorList>
    </citation>
    <scope>NUCLEOTIDE SEQUENCE [LARGE SCALE GENOMIC DNA]</scope>
    <source>
        <strain evidence="2 3">AF24-29</strain>
    </source>
</reference>
<feature type="domain" description="GIY-YIG" evidence="1">
    <location>
        <begin position="25"/>
        <end position="97"/>
    </location>
</feature>
<evidence type="ECO:0000259" key="1">
    <source>
        <dbReference type="PROSITE" id="PS50164"/>
    </source>
</evidence>
<organism evidence="2 3">
    <name type="scientific">Holdemania filiformis</name>
    <dbReference type="NCBI Taxonomy" id="61171"/>
    <lineage>
        <taxon>Bacteria</taxon>
        <taxon>Bacillati</taxon>
        <taxon>Bacillota</taxon>
        <taxon>Erysipelotrichia</taxon>
        <taxon>Erysipelotrichales</taxon>
        <taxon>Erysipelotrichaceae</taxon>
        <taxon>Holdemania</taxon>
    </lineage>
</organism>
<dbReference type="RefSeq" id="WP_117894519.1">
    <property type="nucleotide sequence ID" value="NZ_CABJCV010000006.1"/>
</dbReference>
<evidence type="ECO:0000313" key="2">
    <source>
        <dbReference type="EMBL" id="RGR75023.1"/>
    </source>
</evidence>
<accession>A0A412G3C1</accession>
<dbReference type="InterPro" id="IPR027417">
    <property type="entry name" value="P-loop_NTPase"/>
</dbReference>
<dbReference type="PROSITE" id="PS50164">
    <property type="entry name" value="GIY_YIG"/>
    <property type="match status" value="1"/>
</dbReference>
<dbReference type="Gene3D" id="3.40.50.300">
    <property type="entry name" value="P-loop containing nucleotide triphosphate hydrolases"/>
    <property type="match status" value="1"/>
</dbReference>
<comment type="caution">
    <text evidence="2">The sequence shown here is derived from an EMBL/GenBank/DDBJ whole genome shotgun (WGS) entry which is preliminary data.</text>
</comment>
<keyword evidence="3" id="KW-1185">Reference proteome</keyword>
<dbReference type="Pfam" id="PF09848">
    <property type="entry name" value="SLFN-g3_helicase"/>
    <property type="match status" value="1"/>
</dbReference>
<dbReference type="AlphaFoldDB" id="A0A412G3C1"/>
<evidence type="ECO:0000313" key="3">
    <source>
        <dbReference type="Proteomes" id="UP000284178"/>
    </source>
</evidence>
<proteinExistence type="predicted"/>
<dbReference type="Proteomes" id="UP000284178">
    <property type="component" value="Unassembled WGS sequence"/>
</dbReference>
<dbReference type="CDD" id="cd10439">
    <property type="entry name" value="GIY-YIG_COG3410"/>
    <property type="match status" value="1"/>
</dbReference>
<name>A0A412G3C1_9FIRM</name>
<dbReference type="InterPro" id="IPR018647">
    <property type="entry name" value="SLFN_3-like_DNA/RNA_helicase"/>
</dbReference>
<gene>
    <name evidence="2" type="ORF">DWY25_06265</name>
</gene>
<dbReference type="GeneID" id="83015008"/>